<comment type="caution">
    <text evidence="9">The sequence shown here is derived from an EMBL/GenBank/DDBJ whole genome shotgun (WGS) entry which is preliminary data.</text>
</comment>
<feature type="region of interest" description="Disordered" evidence="5">
    <location>
        <begin position="85"/>
        <end position="109"/>
    </location>
</feature>
<dbReference type="GO" id="GO:0001006">
    <property type="term" value="F:RNA polymerase III type 3 promoter sequence-specific DNA binding"/>
    <property type="evidence" value="ECO:0007669"/>
    <property type="project" value="TreeGrafter"/>
</dbReference>
<dbReference type="InterPro" id="IPR009057">
    <property type="entry name" value="Homeodomain-like_sf"/>
</dbReference>
<reference evidence="9 10" key="1">
    <citation type="submission" date="2016-07" db="EMBL/GenBank/DDBJ databases">
        <title>Pervasive Adenine N6-methylation of Active Genes in Fungi.</title>
        <authorList>
            <consortium name="DOE Joint Genome Institute"/>
            <person name="Mondo S.J."/>
            <person name="Dannebaum R.O."/>
            <person name="Kuo R.C."/>
            <person name="Labutti K."/>
            <person name="Haridas S."/>
            <person name="Kuo A."/>
            <person name="Salamov A."/>
            <person name="Ahrendt S.R."/>
            <person name="Lipzen A."/>
            <person name="Sullivan W."/>
            <person name="Andreopoulos W.B."/>
            <person name="Clum A."/>
            <person name="Lindquist E."/>
            <person name="Daum C."/>
            <person name="Ramamoorthy G.K."/>
            <person name="Gryganskyi A."/>
            <person name="Culley D."/>
            <person name="Magnuson J.K."/>
            <person name="James T.Y."/>
            <person name="O'Malley M.A."/>
            <person name="Stajich J.E."/>
            <person name="Spatafora J.W."/>
            <person name="Visel A."/>
            <person name="Grigoriev I.V."/>
        </authorList>
    </citation>
    <scope>NUCLEOTIDE SEQUENCE [LARGE SCALE GENOMIC DNA]</scope>
    <source>
        <strain evidence="9 10">NRRL 3116</strain>
    </source>
</reference>
<evidence type="ECO:0000256" key="3">
    <source>
        <dbReference type="ARBA" id="ARBA00023163"/>
    </source>
</evidence>
<dbReference type="GO" id="GO:0019185">
    <property type="term" value="C:snRNA-activating protein complex"/>
    <property type="evidence" value="ECO:0007669"/>
    <property type="project" value="TreeGrafter"/>
</dbReference>
<dbReference type="PROSITE" id="PS50090">
    <property type="entry name" value="MYB_LIKE"/>
    <property type="match status" value="3"/>
</dbReference>
<keyword evidence="4" id="KW-0539">Nucleus</keyword>
<dbReference type="GeneID" id="33566300"/>
<dbReference type="RefSeq" id="XP_021880692.1">
    <property type="nucleotide sequence ID" value="XM_022024456.1"/>
</dbReference>
<dbReference type="OrthoDB" id="2143914at2759"/>
<dbReference type="PROSITE" id="PS51293">
    <property type="entry name" value="SANT"/>
    <property type="match status" value="1"/>
</dbReference>
<evidence type="ECO:0000256" key="4">
    <source>
        <dbReference type="ARBA" id="ARBA00023242"/>
    </source>
</evidence>
<keyword evidence="1" id="KW-0805">Transcription regulation</keyword>
<dbReference type="STRING" id="64571.A0A1Y2GMG9"/>
<dbReference type="SMART" id="SM00717">
    <property type="entry name" value="SANT"/>
    <property type="match status" value="3"/>
</dbReference>
<feature type="region of interest" description="Disordered" evidence="5">
    <location>
        <begin position="165"/>
        <end position="188"/>
    </location>
</feature>
<proteinExistence type="predicted"/>
<feature type="domain" description="Myb-like" evidence="6">
    <location>
        <begin position="325"/>
        <end position="373"/>
    </location>
</feature>
<sequence>MMRSTGLQRLHSLAISTFKDSARVLLDSHFKSASFSKILLRPIAFKWNSGNHVPMIRQHQFSNVPTSPSSLSAEGNTKAKIVLNPDSPASENAKVASTPKRAARKGKKSDRYSTLAGRWTAGEDAVILELLKQKASMPVFFQRFPDRTTDAIHCRTSILRRRTKTNENETDSVTAVGHSDSEEDYSDPDLDFKRGVPIPVSWTEEEDQMLCDRVRLFTDKRGNIRWADVVNKLINGRRIDRTTASCRRRWEVLNPSSNTKLGFWSIEESNRLIAAVNKQLGHSPKSPNFKMDSNISLVNWQSVAKEVKSRTDMQCRNRMYKTLMNLQEGPWAEEENMAFHEGIARYGLDWKKIAELVVTRSPYQVMRKYHINLRSQERKQRHQEFIHQK</sequence>
<gene>
    <name evidence="9" type="ORF">BCR41DRAFT_355152</name>
</gene>
<evidence type="ECO:0000313" key="9">
    <source>
        <dbReference type="EMBL" id="ORZ13908.1"/>
    </source>
</evidence>
<feature type="domain" description="Myb-like" evidence="6">
    <location>
        <begin position="201"/>
        <end position="254"/>
    </location>
</feature>
<keyword evidence="3" id="KW-0804">Transcription</keyword>
<dbReference type="SUPFAM" id="SSF46689">
    <property type="entry name" value="Homeodomain-like"/>
    <property type="match status" value="3"/>
</dbReference>
<evidence type="ECO:0000259" key="8">
    <source>
        <dbReference type="PROSITE" id="PS51294"/>
    </source>
</evidence>
<evidence type="ECO:0000259" key="6">
    <source>
        <dbReference type="PROSITE" id="PS50090"/>
    </source>
</evidence>
<dbReference type="InterPro" id="IPR051575">
    <property type="entry name" value="Myb-like_DNA-bd"/>
</dbReference>
<dbReference type="InterPro" id="IPR017884">
    <property type="entry name" value="SANT_dom"/>
</dbReference>
<dbReference type="PANTHER" id="PTHR46621:SF1">
    <property type="entry name" value="SNRNA-ACTIVATING PROTEIN COMPLEX SUBUNIT 4"/>
    <property type="match status" value="1"/>
</dbReference>
<dbReference type="InterPro" id="IPR001005">
    <property type="entry name" value="SANT/Myb"/>
</dbReference>
<feature type="domain" description="SANT" evidence="7">
    <location>
        <begin position="326"/>
        <end position="378"/>
    </location>
</feature>
<dbReference type="PANTHER" id="PTHR46621">
    <property type="entry name" value="SNRNA-ACTIVATING PROTEIN COMPLEX SUBUNIT 4"/>
    <property type="match status" value="1"/>
</dbReference>
<dbReference type="EMBL" id="MCFF01000022">
    <property type="protein sequence ID" value="ORZ13908.1"/>
    <property type="molecule type" value="Genomic_DNA"/>
</dbReference>
<dbReference type="GO" id="GO:0000978">
    <property type="term" value="F:RNA polymerase II cis-regulatory region sequence-specific DNA binding"/>
    <property type="evidence" value="ECO:0007669"/>
    <property type="project" value="TreeGrafter"/>
</dbReference>
<keyword evidence="10" id="KW-1185">Reference proteome</keyword>
<dbReference type="Proteomes" id="UP000193648">
    <property type="component" value="Unassembled WGS sequence"/>
</dbReference>
<dbReference type="Gene3D" id="1.10.10.60">
    <property type="entry name" value="Homeodomain-like"/>
    <property type="match status" value="3"/>
</dbReference>
<protein>
    <recommendedName>
        <fullName evidence="11">Homeodomain-like protein</fullName>
    </recommendedName>
</protein>
<evidence type="ECO:0000259" key="7">
    <source>
        <dbReference type="PROSITE" id="PS51293"/>
    </source>
</evidence>
<keyword evidence="2" id="KW-0238">DNA-binding</keyword>
<evidence type="ECO:0000256" key="2">
    <source>
        <dbReference type="ARBA" id="ARBA00023125"/>
    </source>
</evidence>
<dbReference type="PROSITE" id="PS51294">
    <property type="entry name" value="HTH_MYB"/>
    <property type="match status" value="1"/>
</dbReference>
<evidence type="ECO:0000313" key="10">
    <source>
        <dbReference type="Proteomes" id="UP000193648"/>
    </source>
</evidence>
<accession>A0A1Y2GMG9</accession>
<dbReference type="Pfam" id="PF00249">
    <property type="entry name" value="Myb_DNA-binding"/>
    <property type="match status" value="1"/>
</dbReference>
<dbReference type="Pfam" id="PF13921">
    <property type="entry name" value="Myb_DNA-bind_6"/>
    <property type="match status" value="1"/>
</dbReference>
<dbReference type="CDD" id="cd00167">
    <property type="entry name" value="SANT"/>
    <property type="match status" value="3"/>
</dbReference>
<dbReference type="AlphaFoldDB" id="A0A1Y2GMG9"/>
<name>A0A1Y2GMG9_9FUNG</name>
<feature type="domain" description="HTH myb-type" evidence="8">
    <location>
        <begin position="323"/>
        <end position="377"/>
    </location>
</feature>
<feature type="domain" description="Myb-like" evidence="6">
    <location>
        <begin position="256"/>
        <end position="323"/>
    </location>
</feature>
<organism evidence="9 10">
    <name type="scientific">Lobosporangium transversale</name>
    <dbReference type="NCBI Taxonomy" id="64571"/>
    <lineage>
        <taxon>Eukaryota</taxon>
        <taxon>Fungi</taxon>
        <taxon>Fungi incertae sedis</taxon>
        <taxon>Mucoromycota</taxon>
        <taxon>Mortierellomycotina</taxon>
        <taxon>Mortierellomycetes</taxon>
        <taxon>Mortierellales</taxon>
        <taxon>Mortierellaceae</taxon>
        <taxon>Lobosporangium</taxon>
    </lineage>
</organism>
<dbReference type="GO" id="GO:0042795">
    <property type="term" value="P:snRNA transcription by RNA polymerase II"/>
    <property type="evidence" value="ECO:0007669"/>
    <property type="project" value="TreeGrafter"/>
</dbReference>
<evidence type="ECO:0008006" key="11">
    <source>
        <dbReference type="Google" id="ProtNLM"/>
    </source>
</evidence>
<dbReference type="GO" id="GO:0042796">
    <property type="term" value="P:snRNA transcription by RNA polymerase III"/>
    <property type="evidence" value="ECO:0007669"/>
    <property type="project" value="TreeGrafter"/>
</dbReference>
<evidence type="ECO:0000256" key="5">
    <source>
        <dbReference type="SAM" id="MobiDB-lite"/>
    </source>
</evidence>
<dbReference type="InParanoid" id="A0A1Y2GMG9"/>
<evidence type="ECO:0000256" key="1">
    <source>
        <dbReference type="ARBA" id="ARBA00023015"/>
    </source>
</evidence>
<dbReference type="InterPro" id="IPR017930">
    <property type="entry name" value="Myb_dom"/>
</dbReference>